<dbReference type="InterPro" id="IPR013785">
    <property type="entry name" value="Aldolase_TIM"/>
</dbReference>
<evidence type="ECO:0000256" key="1">
    <source>
        <dbReference type="ARBA" id="ARBA00001782"/>
    </source>
</evidence>
<feature type="binding site" evidence="10">
    <location>
        <begin position="174"/>
        <end position="176"/>
    </location>
    <ligand>
        <name>substrate</name>
    </ligand>
</feature>
<dbReference type="CDD" id="cd00429">
    <property type="entry name" value="RPE"/>
    <property type="match status" value="1"/>
</dbReference>
<dbReference type="FunFam" id="3.20.20.70:FF:000004">
    <property type="entry name" value="Ribulose-phosphate 3-epimerase"/>
    <property type="match status" value="1"/>
</dbReference>
<keyword evidence="13" id="KW-0862">Zinc</keyword>
<feature type="binding site" evidence="10 14">
    <location>
        <position position="7"/>
    </location>
    <ligand>
        <name>substrate</name>
    </ligand>
</feature>
<comment type="cofactor">
    <cofactor evidence="5">
        <name>Fe(2+)</name>
        <dbReference type="ChEBI" id="CHEBI:29033"/>
    </cofactor>
</comment>
<dbReference type="InterPro" id="IPR011060">
    <property type="entry name" value="RibuloseP-bd_barrel"/>
</dbReference>
<comment type="pathway">
    <text evidence="10">Carbohydrate degradation.</text>
</comment>
<accession>A0A0S6UEL9</accession>
<comment type="cofactor">
    <cofactor evidence="10 13">
        <name>a divalent metal cation</name>
        <dbReference type="ChEBI" id="CHEBI:60240"/>
    </cofactor>
    <text evidence="10 13">Binds 1 divalent metal cation per subunit.</text>
</comment>
<comment type="cofactor">
    <cofactor evidence="2">
        <name>Mn(2+)</name>
        <dbReference type="ChEBI" id="CHEBI:29035"/>
    </cofactor>
</comment>
<evidence type="ECO:0000256" key="4">
    <source>
        <dbReference type="ARBA" id="ARBA00001947"/>
    </source>
</evidence>
<feature type="binding site" evidence="10 13">
    <location>
        <position position="174"/>
    </location>
    <ligand>
        <name>a divalent metal cation</name>
        <dbReference type="ChEBI" id="CHEBI:60240"/>
    </ligand>
</feature>
<evidence type="ECO:0000256" key="11">
    <source>
        <dbReference type="PIRNR" id="PIRNR001461"/>
    </source>
</evidence>
<feature type="binding site" evidence="10 14">
    <location>
        <begin position="141"/>
        <end position="144"/>
    </location>
    <ligand>
        <name>substrate</name>
    </ligand>
</feature>
<dbReference type="NCBIfam" id="TIGR01163">
    <property type="entry name" value="rpe"/>
    <property type="match status" value="1"/>
</dbReference>
<dbReference type="GO" id="GO:0019323">
    <property type="term" value="P:pentose catabolic process"/>
    <property type="evidence" value="ECO:0007669"/>
    <property type="project" value="UniProtKB-UniRule"/>
</dbReference>
<evidence type="ECO:0000256" key="6">
    <source>
        <dbReference type="ARBA" id="ARBA00009541"/>
    </source>
</evidence>
<comment type="cofactor">
    <cofactor evidence="3">
        <name>Co(2+)</name>
        <dbReference type="ChEBI" id="CHEBI:48828"/>
    </cofactor>
</comment>
<dbReference type="PROSITE" id="PS01086">
    <property type="entry name" value="RIBUL_P_3_EPIMER_2"/>
    <property type="match status" value="1"/>
</dbReference>
<comment type="function">
    <text evidence="10">Catalyzes the reversible epimerization of D-ribulose 5-phosphate to D-xylulose 5-phosphate.</text>
</comment>
<evidence type="ECO:0000256" key="10">
    <source>
        <dbReference type="HAMAP-Rule" id="MF_02227"/>
    </source>
</evidence>
<gene>
    <name evidence="10" type="primary">rpe</name>
    <name evidence="15" type="ORF">MTY_1984</name>
</gene>
<dbReference type="Pfam" id="PF00834">
    <property type="entry name" value="Ribul_P_3_epim"/>
    <property type="match status" value="1"/>
</dbReference>
<evidence type="ECO:0000256" key="5">
    <source>
        <dbReference type="ARBA" id="ARBA00001954"/>
    </source>
</evidence>
<protein>
    <recommendedName>
        <fullName evidence="7 10">Ribulose-phosphate 3-epimerase</fullName>
        <ecNumber evidence="7 10">5.1.3.1</ecNumber>
    </recommendedName>
</protein>
<comment type="cofactor">
    <cofactor evidence="4">
        <name>Zn(2+)</name>
        <dbReference type="ChEBI" id="CHEBI:29105"/>
    </cofactor>
</comment>
<dbReference type="HAMAP" id="MF_02227">
    <property type="entry name" value="RPE"/>
    <property type="match status" value="1"/>
</dbReference>
<evidence type="ECO:0000256" key="12">
    <source>
        <dbReference type="PIRSR" id="PIRSR001461-1"/>
    </source>
</evidence>
<dbReference type="RefSeq" id="WP_025774353.1">
    <property type="nucleotide sequence ID" value="NZ_DF238840.1"/>
</dbReference>
<keyword evidence="9 10" id="KW-0413">Isomerase</keyword>
<dbReference type="PIRSF" id="PIRSF001461">
    <property type="entry name" value="RPE"/>
    <property type="match status" value="1"/>
</dbReference>
<dbReference type="InterPro" id="IPR000056">
    <property type="entry name" value="Ribul_P_3_epim-like"/>
</dbReference>
<dbReference type="GO" id="GO:0005737">
    <property type="term" value="C:cytoplasm"/>
    <property type="evidence" value="ECO:0007669"/>
    <property type="project" value="UniProtKB-ARBA"/>
</dbReference>
<dbReference type="GO" id="GO:0004750">
    <property type="term" value="F:D-ribulose-phosphate 3-epimerase activity"/>
    <property type="evidence" value="ECO:0007669"/>
    <property type="project" value="UniProtKB-UniRule"/>
</dbReference>
<dbReference type="SUPFAM" id="SSF51366">
    <property type="entry name" value="Ribulose-phoshate binding barrel"/>
    <property type="match status" value="1"/>
</dbReference>
<evidence type="ECO:0000256" key="8">
    <source>
        <dbReference type="ARBA" id="ARBA00022723"/>
    </source>
</evidence>
<feature type="binding site" evidence="10 13">
    <location>
        <position position="32"/>
    </location>
    <ligand>
        <name>a divalent metal cation</name>
        <dbReference type="ChEBI" id="CHEBI:60240"/>
    </ligand>
</feature>
<evidence type="ECO:0000256" key="3">
    <source>
        <dbReference type="ARBA" id="ARBA00001941"/>
    </source>
</evidence>
<keyword evidence="13" id="KW-0464">Manganese</keyword>
<evidence type="ECO:0000313" key="15">
    <source>
        <dbReference type="EMBL" id="GAF26644.1"/>
    </source>
</evidence>
<dbReference type="InterPro" id="IPR026019">
    <property type="entry name" value="Ribul_P_3_epim"/>
</dbReference>
<keyword evidence="10 11" id="KW-0119">Carbohydrate metabolism</keyword>
<name>A0A0S6UEL9_NEOTH</name>
<keyword evidence="8 10" id="KW-0479">Metal-binding</keyword>
<evidence type="ECO:0000256" key="14">
    <source>
        <dbReference type="PIRSR" id="PIRSR001461-3"/>
    </source>
</evidence>
<dbReference type="PANTHER" id="PTHR11749">
    <property type="entry name" value="RIBULOSE-5-PHOSPHATE-3-EPIMERASE"/>
    <property type="match status" value="1"/>
</dbReference>
<dbReference type="EMBL" id="DF238840">
    <property type="protein sequence ID" value="GAF26644.1"/>
    <property type="molecule type" value="Genomic_DNA"/>
</dbReference>
<feature type="active site" description="Proton donor" evidence="10 12">
    <location>
        <position position="174"/>
    </location>
</feature>
<dbReference type="EC" id="5.1.3.1" evidence="7 10"/>
<comment type="similarity">
    <text evidence="6 10 11">Belongs to the ribulose-phosphate 3-epimerase family.</text>
</comment>
<feature type="binding site" evidence="10 13">
    <location>
        <position position="65"/>
    </location>
    <ligand>
        <name>a divalent metal cation</name>
        <dbReference type="ChEBI" id="CHEBI:60240"/>
    </ligand>
</feature>
<proteinExistence type="inferred from homology"/>
<sequence length="223" mass="23588">MPIIAPSLLAADFANLQGEVEAVARGGADWLHLDIMDGHFVPNLTIGPAVVAALRPHSQLVFDVHLMLSRPEDFILPFARAGADYISVHAEACTHLHRVLQQIREAGCRPAVALNPATPLSVLDHVLGEVEMILLMTVNPGFGGQEFIPAMLPKIASLAAKLRENRLDILLEVDGGINPETAAAACQAGAGVLVAGSAVFGSPDRGAAIRELRQAGKLNRVQI</sequence>
<feature type="active site" description="Proton acceptor" evidence="10 12">
    <location>
        <position position="34"/>
    </location>
</feature>
<keyword evidence="13" id="KW-0170">Cobalt</keyword>
<dbReference type="PROSITE" id="PS01085">
    <property type="entry name" value="RIBUL_P_3_EPIMER_1"/>
    <property type="match status" value="1"/>
</dbReference>
<dbReference type="Proteomes" id="UP000063718">
    <property type="component" value="Unassembled WGS sequence"/>
</dbReference>
<organism evidence="15">
    <name type="scientific">Moorella thermoacetica Y72</name>
    <dbReference type="NCBI Taxonomy" id="1325331"/>
    <lineage>
        <taxon>Bacteria</taxon>
        <taxon>Bacillati</taxon>
        <taxon>Bacillota</taxon>
        <taxon>Clostridia</taxon>
        <taxon>Neomoorellales</taxon>
        <taxon>Neomoorellaceae</taxon>
        <taxon>Neomoorella</taxon>
    </lineage>
</organism>
<feature type="binding site" evidence="10 14">
    <location>
        <begin position="196"/>
        <end position="197"/>
    </location>
    <ligand>
        <name>substrate</name>
    </ligand>
</feature>
<comment type="catalytic activity">
    <reaction evidence="1 10 11">
        <text>D-ribulose 5-phosphate = D-xylulose 5-phosphate</text>
        <dbReference type="Rhea" id="RHEA:13677"/>
        <dbReference type="ChEBI" id="CHEBI:57737"/>
        <dbReference type="ChEBI" id="CHEBI:58121"/>
        <dbReference type="EC" id="5.1.3.1"/>
    </reaction>
</comment>
<reference evidence="15" key="1">
    <citation type="journal article" date="2014" name="Gene">
        <title>Genome-guided analysis of transformation efficiency and carbon dioxide assimilation by Moorella thermoacetica Y72.</title>
        <authorList>
            <person name="Tsukahara K."/>
            <person name="Kita A."/>
            <person name="Nakashimada Y."/>
            <person name="Hoshino T."/>
            <person name="Murakami K."/>
        </authorList>
    </citation>
    <scope>NUCLEOTIDE SEQUENCE [LARGE SCALE GENOMIC DNA]</scope>
    <source>
        <strain evidence="15">Y72</strain>
    </source>
</reference>
<evidence type="ECO:0000256" key="7">
    <source>
        <dbReference type="ARBA" id="ARBA00013188"/>
    </source>
</evidence>
<evidence type="ECO:0000256" key="13">
    <source>
        <dbReference type="PIRSR" id="PIRSR001461-2"/>
    </source>
</evidence>
<feature type="binding site" evidence="14">
    <location>
        <position position="176"/>
    </location>
    <ligand>
        <name>substrate</name>
    </ligand>
</feature>
<evidence type="ECO:0000256" key="9">
    <source>
        <dbReference type="ARBA" id="ARBA00023235"/>
    </source>
</evidence>
<dbReference type="NCBIfam" id="NF004076">
    <property type="entry name" value="PRK05581.1-4"/>
    <property type="match status" value="1"/>
</dbReference>
<dbReference type="GO" id="GO:0006098">
    <property type="term" value="P:pentose-phosphate shunt"/>
    <property type="evidence" value="ECO:0007669"/>
    <property type="project" value="UniProtKB-UniRule"/>
</dbReference>
<feature type="binding site" evidence="10 13">
    <location>
        <position position="34"/>
    </location>
    <ligand>
        <name>a divalent metal cation</name>
        <dbReference type="ChEBI" id="CHEBI:60240"/>
    </ligand>
</feature>
<dbReference type="Gene3D" id="3.20.20.70">
    <property type="entry name" value="Aldolase class I"/>
    <property type="match status" value="1"/>
</dbReference>
<dbReference type="GO" id="GO:0046872">
    <property type="term" value="F:metal ion binding"/>
    <property type="evidence" value="ECO:0007669"/>
    <property type="project" value="UniProtKB-UniRule"/>
</dbReference>
<feature type="binding site" evidence="10 14">
    <location>
        <position position="65"/>
    </location>
    <ligand>
        <name>substrate</name>
    </ligand>
</feature>
<evidence type="ECO:0000256" key="2">
    <source>
        <dbReference type="ARBA" id="ARBA00001936"/>
    </source>
</evidence>
<dbReference type="AlphaFoldDB" id="A0A0S6UEL9"/>